<dbReference type="Pfam" id="PF00075">
    <property type="entry name" value="RNase_H"/>
    <property type="match status" value="1"/>
</dbReference>
<evidence type="ECO:0000313" key="2">
    <source>
        <dbReference type="EMBL" id="KAJ3832003.1"/>
    </source>
</evidence>
<sequence length="359" mass="40720">MPREVETRIEKRIRKFLWDDKTLVRVNKETIYAPIAEGGRQLLDLLARNEAILVTWLRSYLNLNENRATWTYIADAILAHHVPSKFANLEERDKINTFLQSWTSNSSKLPKDLRDLISIAKKYGARTEGLAFSRNIIRQMPIWLHSEAADIHKLHNSKESRCLRQNHGVITVGDIETQAQKIRTPRHGRRRNCRCTACETARNECHCEAPYRCFSKANELLRTLPEKWNPTSDLPEDHEPHELQPPEIEGGITFDHRITVHGSLADAFRIFTQGNTINRIPEVVGDPQPAELKVEAYTDGSCQHNGSDDATAGAGIFYGEGNILNKSIRIPQNLPQTNQTGEIVSVKTAVTDVDPNHSL</sequence>
<evidence type="ECO:0000259" key="1">
    <source>
        <dbReference type="PROSITE" id="PS50879"/>
    </source>
</evidence>
<organism evidence="2 3">
    <name type="scientific">Lentinula raphanica</name>
    <dbReference type="NCBI Taxonomy" id="153919"/>
    <lineage>
        <taxon>Eukaryota</taxon>
        <taxon>Fungi</taxon>
        <taxon>Dikarya</taxon>
        <taxon>Basidiomycota</taxon>
        <taxon>Agaricomycotina</taxon>
        <taxon>Agaricomycetes</taxon>
        <taxon>Agaricomycetidae</taxon>
        <taxon>Agaricales</taxon>
        <taxon>Marasmiineae</taxon>
        <taxon>Omphalotaceae</taxon>
        <taxon>Lentinula</taxon>
    </lineage>
</organism>
<name>A0AA38NWY4_9AGAR</name>
<dbReference type="InterPro" id="IPR002156">
    <property type="entry name" value="RNaseH_domain"/>
</dbReference>
<dbReference type="Gene3D" id="3.30.420.10">
    <property type="entry name" value="Ribonuclease H-like superfamily/Ribonuclease H"/>
    <property type="match status" value="1"/>
</dbReference>
<reference evidence="2" key="1">
    <citation type="submission" date="2022-08" db="EMBL/GenBank/DDBJ databases">
        <authorList>
            <consortium name="DOE Joint Genome Institute"/>
            <person name="Min B."/>
            <person name="Riley R."/>
            <person name="Sierra-Patev S."/>
            <person name="Naranjo-Ortiz M."/>
            <person name="Looney B."/>
            <person name="Konkel Z."/>
            <person name="Slot J.C."/>
            <person name="Sakamoto Y."/>
            <person name="Steenwyk J.L."/>
            <person name="Rokas A."/>
            <person name="Carro J."/>
            <person name="Camarero S."/>
            <person name="Ferreira P."/>
            <person name="Molpeceres G."/>
            <person name="Ruiz-Duenas F.J."/>
            <person name="Serrano A."/>
            <person name="Henrissat B."/>
            <person name="Drula E."/>
            <person name="Hughes K.W."/>
            <person name="Mata J.L."/>
            <person name="Ishikawa N.K."/>
            <person name="Vargas-Isla R."/>
            <person name="Ushijima S."/>
            <person name="Smith C.A."/>
            <person name="Ahrendt S."/>
            <person name="Andreopoulos W."/>
            <person name="He G."/>
            <person name="Labutti K."/>
            <person name="Lipzen A."/>
            <person name="Ng V."/>
            <person name="Sandor L."/>
            <person name="Barry K."/>
            <person name="Martinez A.T."/>
            <person name="Xiao Y."/>
            <person name="Gibbons J.G."/>
            <person name="Terashima K."/>
            <person name="Hibbett D.S."/>
            <person name="Grigoriev I.V."/>
        </authorList>
    </citation>
    <scope>NUCLEOTIDE SEQUENCE</scope>
    <source>
        <strain evidence="2">TFB9207</strain>
    </source>
</reference>
<dbReference type="InterPro" id="IPR036397">
    <property type="entry name" value="RNaseH_sf"/>
</dbReference>
<protein>
    <recommendedName>
        <fullName evidence="1">RNase H type-1 domain-containing protein</fullName>
    </recommendedName>
</protein>
<feature type="non-terminal residue" evidence="2">
    <location>
        <position position="359"/>
    </location>
</feature>
<feature type="domain" description="RNase H type-1" evidence="1">
    <location>
        <begin position="290"/>
        <end position="359"/>
    </location>
</feature>
<accession>A0AA38NWY4</accession>
<dbReference type="InterPro" id="IPR012337">
    <property type="entry name" value="RNaseH-like_sf"/>
</dbReference>
<keyword evidence="3" id="KW-1185">Reference proteome</keyword>
<comment type="caution">
    <text evidence="2">The sequence shown here is derived from an EMBL/GenBank/DDBJ whole genome shotgun (WGS) entry which is preliminary data.</text>
</comment>
<evidence type="ECO:0000313" key="3">
    <source>
        <dbReference type="Proteomes" id="UP001163846"/>
    </source>
</evidence>
<dbReference type="AlphaFoldDB" id="A0AA38NWY4"/>
<dbReference type="SUPFAM" id="SSF53098">
    <property type="entry name" value="Ribonuclease H-like"/>
    <property type="match status" value="1"/>
</dbReference>
<dbReference type="EMBL" id="MU807121">
    <property type="protein sequence ID" value="KAJ3832003.1"/>
    <property type="molecule type" value="Genomic_DNA"/>
</dbReference>
<dbReference type="GO" id="GO:0003676">
    <property type="term" value="F:nucleic acid binding"/>
    <property type="evidence" value="ECO:0007669"/>
    <property type="project" value="InterPro"/>
</dbReference>
<gene>
    <name evidence="2" type="ORF">F5878DRAFT_548785</name>
</gene>
<dbReference type="PROSITE" id="PS50879">
    <property type="entry name" value="RNASE_H_1"/>
    <property type="match status" value="1"/>
</dbReference>
<dbReference type="GO" id="GO:0004523">
    <property type="term" value="F:RNA-DNA hybrid ribonuclease activity"/>
    <property type="evidence" value="ECO:0007669"/>
    <property type="project" value="InterPro"/>
</dbReference>
<proteinExistence type="predicted"/>
<dbReference type="Proteomes" id="UP001163846">
    <property type="component" value="Unassembled WGS sequence"/>
</dbReference>